<dbReference type="KEGG" id="apac:S7S_14215"/>
<feature type="signal peptide" evidence="1">
    <location>
        <begin position="1"/>
        <end position="28"/>
    </location>
</feature>
<evidence type="ECO:0000256" key="1">
    <source>
        <dbReference type="SAM" id="SignalP"/>
    </source>
</evidence>
<name>A0A0B4XR39_9GAMM</name>
<keyword evidence="3" id="KW-1185">Reference proteome</keyword>
<accession>A0A0B4XR39</accession>
<dbReference type="InterPro" id="IPR007332">
    <property type="entry name" value="DUF411"/>
</dbReference>
<gene>
    <name evidence="2" type="ORF">S7S_14215</name>
</gene>
<dbReference type="RefSeq" id="WP_008733945.1">
    <property type="nucleotide sequence ID" value="NZ_CP004387.1"/>
</dbReference>
<dbReference type="HOGENOM" id="CLU_112034_0_0_6"/>
<dbReference type="Pfam" id="PF04214">
    <property type="entry name" value="DUF411"/>
    <property type="match status" value="1"/>
</dbReference>
<dbReference type="Proteomes" id="UP000006764">
    <property type="component" value="Chromosome"/>
</dbReference>
<organism evidence="2 3">
    <name type="scientific">Isoalcanivorax pacificus W11-5</name>
    <dbReference type="NCBI Taxonomy" id="391936"/>
    <lineage>
        <taxon>Bacteria</taxon>
        <taxon>Pseudomonadati</taxon>
        <taxon>Pseudomonadota</taxon>
        <taxon>Gammaproteobacteria</taxon>
        <taxon>Oceanospirillales</taxon>
        <taxon>Alcanivoracaceae</taxon>
        <taxon>Isoalcanivorax</taxon>
    </lineage>
</organism>
<keyword evidence="1" id="KW-0732">Signal</keyword>
<reference evidence="2 3" key="1">
    <citation type="journal article" date="2012" name="J. Bacteriol.">
        <title>Genome sequence of an alkane-degrading bacterium, Alcanivorax pacificus type strain W11-5, isolated from deep sea sediment.</title>
        <authorList>
            <person name="Lai Q."/>
            <person name="Shao Z."/>
        </authorList>
    </citation>
    <scope>NUCLEOTIDE SEQUENCE [LARGE SCALE GENOMIC DNA]</scope>
    <source>
        <strain evidence="2 3">W11-5</strain>
    </source>
</reference>
<protein>
    <recommendedName>
        <fullName evidence="4">Metal-binding protein</fullName>
    </recommendedName>
</protein>
<evidence type="ECO:0000313" key="2">
    <source>
        <dbReference type="EMBL" id="AJD49255.1"/>
    </source>
</evidence>
<evidence type="ECO:0000313" key="3">
    <source>
        <dbReference type="Proteomes" id="UP000006764"/>
    </source>
</evidence>
<dbReference type="STRING" id="391936.S7S_14215"/>
<feature type="chain" id="PRO_5002097405" description="Metal-binding protein" evidence="1">
    <location>
        <begin position="29"/>
        <end position="155"/>
    </location>
</feature>
<sequence length="155" mass="16704">MMNVTIKSRIWLAGLFLSSMLGTNVATASELSAEVWKDPSCGCCTEWVQHLEEVGIQVRTSNTGNTGIRERLGIAKQFGSCHTARIGGYAIEGHVPAADIKRLLNEKPEAIGLAVPGMPIGSPGMDGPLYGDRKDPYDVLLIHVDGSTSVYQAYR</sequence>
<evidence type="ECO:0008006" key="4">
    <source>
        <dbReference type="Google" id="ProtNLM"/>
    </source>
</evidence>
<dbReference type="EMBL" id="CP004387">
    <property type="protein sequence ID" value="AJD49255.1"/>
    <property type="molecule type" value="Genomic_DNA"/>
</dbReference>
<dbReference type="AlphaFoldDB" id="A0A0B4XR39"/>
<proteinExistence type="predicted"/>